<comment type="caution">
    <text evidence="2">The sequence shown here is derived from an EMBL/GenBank/DDBJ whole genome shotgun (WGS) entry which is preliminary data.</text>
</comment>
<keyword evidence="3" id="KW-1185">Reference proteome</keyword>
<evidence type="ECO:0000256" key="1">
    <source>
        <dbReference type="SAM" id="MobiDB-lite"/>
    </source>
</evidence>
<feature type="region of interest" description="Disordered" evidence="1">
    <location>
        <begin position="84"/>
        <end position="111"/>
    </location>
</feature>
<feature type="compositionally biased region" description="Basic and acidic residues" evidence="1">
    <location>
        <begin position="84"/>
        <end position="100"/>
    </location>
</feature>
<sequence>MGHSKIENPMKKATDSSYGKGKGKVEKAHNVSPSKRHKASYEFLVSTLGIVLLQVEICDLDLSKSESAMQYMIGAEYTKHVQPDLSRGERRVGTSKERSVHGVSTSEEPSLPIAKTTTPLLAITDDRVGHSDVQIDDDDFVDTAPRWYSPTFHSNSPIEKGQSTDASTPHMPRNTSPHQMILAGHQVKHETGVGVHHCHDFQLHGRRYEQNYQELHNLLKCLNPQMMYAKHIGKTGELKGKGKTDNANELGFHCTQEPPSFNLGIGYTQLSMSVSTYSREVQARVDSVISDIVKDTESETKEHIDVCFYYIRQLARTGQNVKYVATTTDSLFQAKLKNIYPKFNHDYDIYVIKYVEYMFHDAIGSMSTRFDAGRVHLDIVSLLYKHREIKKEMNKVHQTGGKSIVID</sequence>
<protein>
    <submittedName>
        <fullName evidence="2">Uncharacterized protein</fullName>
    </submittedName>
</protein>
<organism evidence="2 3">
    <name type="scientific">Olea europaea subsp. europaea</name>
    <dbReference type="NCBI Taxonomy" id="158383"/>
    <lineage>
        <taxon>Eukaryota</taxon>
        <taxon>Viridiplantae</taxon>
        <taxon>Streptophyta</taxon>
        <taxon>Embryophyta</taxon>
        <taxon>Tracheophyta</taxon>
        <taxon>Spermatophyta</taxon>
        <taxon>Magnoliopsida</taxon>
        <taxon>eudicotyledons</taxon>
        <taxon>Gunneridae</taxon>
        <taxon>Pentapetalae</taxon>
        <taxon>asterids</taxon>
        <taxon>lamiids</taxon>
        <taxon>Lamiales</taxon>
        <taxon>Oleaceae</taxon>
        <taxon>Oleeae</taxon>
        <taxon>Olea</taxon>
    </lineage>
</organism>
<feature type="region of interest" description="Disordered" evidence="1">
    <location>
        <begin position="151"/>
        <end position="176"/>
    </location>
</feature>
<feature type="region of interest" description="Disordered" evidence="1">
    <location>
        <begin position="1"/>
        <end position="33"/>
    </location>
</feature>
<name>A0A8S0V5P4_OLEEU</name>
<dbReference type="AlphaFoldDB" id="A0A8S0V5P4"/>
<feature type="compositionally biased region" description="Basic and acidic residues" evidence="1">
    <location>
        <begin position="1"/>
        <end position="14"/>
    </location>
</feature>
<reference evidence="2 3" key="1">
    <citation type="submission" date="2019-12" db="EMBL/GenBank/DDBJ databases">
        <authorList>
            <person name="Alioto T."/>
            <person name="Alioto T."/>
            <person name="Gomez Garrido J."/>
        </authorList>
    </citation>
    <scope>NUCLEOTIDE SEQUENCE [LARGE SCALE GENOMIC DNA]</scope>
</reference>
<dbReference type="Gramene" id="OE9A099372T1">
    <property type="protein sequence ID" value="OE9A099372C1"/>
    <property type="gene ID" value="OE9A099372"/>
</dbReference>
<accession>A0A8S0V5P4</accession>
<evidence type="ECO:0000313" key="3">
    <source>
        <dbReference type="Proteomes" id="UP000594638"/>
    </source>
</evidence>
<proteinExistence type="predicted"/>
<dbReference type="Proteomes" id="UP000594638">
    <property type="component" value="Unassembled WGS sequence"/>
</dbReference>
<evidence type="ECO:0000313" key="2">
    <source>
        <dbReference type="EMBL" id="CAA3026728.1"/>
    </source>
</evidence>
<gene>
    <name evidence="2" type="ORF">OLEA9_A099372</name>
</gene>
<dbReference type="EMBL" id="CACTIH010009176">
    <property type="protein sequence ID" value="CAA3026728.1"/>
    <property type="molecule type" value="Genomic_DNA"/>
</dbReference>
<dbReference type="OrthoDB" id="1939479at2759"/>